<dbReference type="Gene3D" id="3.55.50.10">
    <property type="entry name" value="Baseplate protein-like domains"/>
    <property type="match status" value="1"/>
</dbReference>
<accession>A0A3Q8SE34</accession>
<dbReference type="OrthoDB" id="2497694at2"/>
<dbReference type="EMBL" id="CP034248">
    <property type="protein sequence ID" value="AZK48596.1"/>
    <property type="molecule type" value="Genomic_DNA"/>
</dbReference>
<organism evidence="1 2">
    <name type="scientific">Paenibacillus lentus</name>
    <dbReference type="NCBI Taxonomy" id="1338368"/>
    <lineage>
        <taxon>Bacteria</taxon>
        <taxon>Bacillati</taxon>
        <taxon>Bacillota</taxon>
        <taxon>Bacilli</taxon>
        <taxon>Bacillales</taxon>
        <taxon>Paenibacillaceae</taxon>
        <taxon>Paenibacillus</taxon>
    </lineage>
</organism>
<proteinExistence type="predicted"/>
<evidence type="ECO:0000313" key="1">
    <source>
        <dbReference type="EMBL" id="AZK48596.1"/>
    </source>
</evidence>
<evidence type="ECO:0008006" key="3">
    <source>
        <dbReference type="Google" id="ProtNLM"/>
    </source>
</evidence>
<evidence type="ECO:0000313" key="2">
    <source>
        <dbReference type="Proteomes" id="UP000273145"/>
    </source>
</evidence>
<gene>
    <name evidence="1" type="ORF">EIM92_22435</name>
</gene>
<keyword evidence="2" id="KW-1185">Reference proteome</keyword>
<reference evidence="1 2" key="1">
    <citation type="submission" date="2018-11" db="EMBL/GenBank/DDBJ databases">
        <title>Genome sequencing of Paenibacillus lentus DSM25539(T).</title>
        <authorList>
            <person name="Kook J.-K."/>
            <person name="Park S.-N."/>
            <person name="Lim Y.K."/>
        </authorList>
    </citation>
    <scope>NUCLEOTIDE SEQUENCE [LARGE SCALE GENOMIC DNA]</scope>
    <source>
        <strain evidence="1 2">DSM 25539</strain>
    </source>
</reference>
<dbReference type="KEGG" id="plen:EIM92_22435"/>
<dbReference type="SUPFAM" id="SSF69279">
    <property type="entry name" value="Phage tail proteins"/>
    <property type="match status" value="1"/>
</dbReference>
<protein>
    <recommendedName>
        <fullName evidence="3">Gp5/Type VI secretion system Vgr protein OB-fold domain-containing protein</fullName>
    </recommendedName>
</protein>
<dbReference type="Proteomes" id="UP000273145">
    <property type="component" value="Chromosome"/>
</dbReference>
<dbReference type="RefSeq" id="WP_125084747.1">
    <property type="nucleotide sequence ID" value="NZ_CP034248.1"/>
</dbReference>
<dbReference type="AlphaFoldDB" id="A0A3Q8SE34"/>
<sequence>MALTSVTYNTLKIAPFEMRIHEVKLIKRVNDHGGLTFTGIIPEEKEEQYIMMASQQTVVELMHVDENGNNKTLFHGKVLKLHVKVEKGIYWLEAEAISHSYDMDIGLVNRAFQDKTMTIEKVLKEVSAPYNAMINNTYSEPKELGHFTLQYQETDWQFMKRMASHYHAPLITLASRDSIAVYLGIPDYQDYGEIEATHYRVYKDLKTFKSLGEPKQTGLREQDFICYEVVMDQVLELGDQVTFKSQKLHVFEVNTEMNRGVLTHTYVLCQWKAGYQKIQYNTKIVGASIQGKVAAVVRDQVKVKLDYDHEWNLGKAHLFPYSTMYASEDQTGWYAMPEVGDDIRINFPSAMEGDGIAISSVRKRLPQEAGSNSSSQGQTRTIHTTVVKQENLQPIIHYDQEAKEDLQADPDTKYILTSTGQKITFKSDRIVISSGGGASITLTNAGTILLDSTNKLTLQTNGRIEMMGETIMMVANQIEMSTEQGLGSLKIDEGQVLIKGVEVLMDK</sequence>
<name>A0A3Q8SE34_9BACL</name>